<feature type="binding site" evidence="17">
    <location>
        <position position="114"/>
    </location>
    <ligand>
        <name>[4Fe-4S] cluster</name>
        <dbReference type="ChEBI" id="CHEBI:49883"/>
    </ligand>
</feature>
<organism evidence="18 19">
    <name type="scientific">Clostridium cibarium</name>
    <dbReference type="NCBI Taxonomy" id="2762247"/>
    <lineage>
        <taxon>Bacteria</taxon>
        <taxon>Bacillati</taxon>
        <taxon>Bacillota</taxon>
        <taxon>Clostridia</taxon>
        <taxon>Eubacteriales</taxon>
        <taxon>Clostridiaceae</taxon>
        <taxon>Clostridium</taxon>
    </lineage>
</organism>
<dbReference type="InterPro" id="IPR003828">
    <property type="entry name" value="QueH"/>
</dbReference>
<dbReference type="HAMAP" id="MF_02089">
    <property type="entry name" value="QueH"/>
    <property type="match status" value="1"/>
</dbReference>
<evidence type="ECO:0000313" key="19">
    <source>
        <dbReference type="Proteomes" id="UP000627781"/>
    </source>
</evidence>
<protein>
    <recommendedName>
        <fullName evidence="5 17">Epoxyqueuosine reductase QueH</fullName>
        <ecNumber evidence="4 17">1.17.99.6</ecNumber>
    </recommendedName>
    <alternativeName>
        <fullName evidence="15 17">Queuosine biosynthesis protein QueH</fullName>
    </alternativeName>
</protein>
<gene>
    <name evidence="17" type="primary">queH</name>
    <name evidence="18" type="ORF">H9661_18925</name>
</gene>
<evidence type="ECO:0000256" key="16">
    <source>
        <dbReference type="ARBA" id="ARBA00047415"/>
    </source>
</evidence>
<evidence type="ECO:0000256" key="12">
    <source>
        <dbReference type="ARBA" id="ARBA00023014"/>
    </source>
</evidence>
<comment type="catalytic activity">
    <reaction evidence="16 17">
        <text>epoxyqueuosine(34) in tRNA + AH2 = queuosine(34) in tRNA + A + H2O</text>
        <dbReference type="Rhea" id="RHEA:32159"/>
        <dbReference type="Rhea" id="RHEA-COMP:18571"/>
        <dbReference type="Rhea" id="RHEA-COMP:18582"/>
        <dbReference type="ChEBI" id="CHEBI:13193"/>
        <dbReference type="ChEBI" id="CHEBI:15377"/>
        <dbReference type="ChEBI" id="CHEBI:17499"/>
        <dbReference type="ChEBI" id="CHEBI:194431"/>
        <dbReference type="ChEBI" id="CHEBI:194443"/>
        <dbReference type="EC" id="1.17.99.6"/>
    </reaction>
</comment>
<evidence type="ECO:0000256" key="17">
    <source>
        <dbReference type="HAMAP-Rule" id="MF_02089"/>
    </source>
</evidence>
<reference evidence="18 19" key="1">
    <citation type="submission" date="2020-08" db="EMBL/GenBank/DDBJ databases">
        <title>A Genomic Blueprint of the Chicken Gut Microbiome.</title>
        <authorList>
            <person name="Gilroy R."/>
            <person name="Ravi A."/>
            <person name="Getino M."/>
            <person name="Pursley I."/>
            <person name="Horton D.L."/>
            <person name="Alikhan N.-F."/>
            <person name="Baker D."/>
            <person name="Gharbi K."/>
            <person name="Hall N."/>
            <person name="Watson M."/>
            <person name="Adriaenssens E.M."/>
            <person name="Foster-Nyarko E."/>
            <person name="Jarju S."/>
            <person name="Secka A."/>
            <person name="Antonio M."/>
            <person name="Oren A."/>
            <person name="Chaudhuri R."/>
            <person name="La Ragione R.M."/>
            <person name="Hildebrand F."/>
            <person name="Pallen M.J."/>
        </authorList>
    </citation>
    <scope>NUCLEOTIDE SEQUENCE [LARGE SCALE GENOMIC DNA]</scope>
    <source>
        <strain evidence="18 19">Sa3CVN1</strain>
    </source>
</reference>
<comment type="pathway">
    <text evidence="2 17">tRNA modification; tRNA-queuosine biosynthesis.</text>
</comment>
<evidence type="ECO:0000256" key="8">
    <source>
        <dbReference type="ARBA" id="ARBA00022723"/>
    </source>
</evidence>
<keyword evidence="6 17" id="KW-0004">4Fe-4S</keyword>
<proteinExistence type="inferred from homology"/>
<keyword evidence="19" id="KW-1185">Reference proteome</keyword>
<keyword evidence="8 17" id="KW-0479">Metal-binding</keyword>
<feature type="binding site" evidence="17">
    <location>
        <position position="33"/>
    </location>
    <ligand>
        <name>[4Fe-4S] cluster</name>
        <dbReference type="ChEBI" id="CHEBI:49883"/>
    </ligand>
</feature>
<comment type="caution">
    <text evidence="18">The sequence shown here is derived from an EMBL/GenBank/DDBJ whole genome shotgun (WGS) entry which is preliminary data.</text>
</comment>
<comment type="function">
    <text evidence="1 17">Catalyzes the conversion of epoxyqueuosine (oQ) to queuosine (Q), which is a hypermodified base found in the wobble positions of tRNA(Asp), tRNA(Asn), tRNA(His) and tRNA(Tyr).</text>
</comment>
<dbReference type="RefSeq" id="WP_143318131.1">
    <property type="nucleotide sequence ID" value="NZ_JACSRA010000050.1"/>
</dbReference>
<evidence type="ECO:0000313" key="18">
    <source>
        <dbReference type="EMBL" id="MBD7913429.1"/>
    </source>
</evidence>
<evidence type="ECO:0000256" key="10">
    <source>
        <dbReference type="ARBA" id="ARBA00023002"/>
    </source>
</evidence>
<evidence type="ECO:0000256" key="11">
    <source>
        <dbReference type="ARBA" id="ARBA00023004"/>
    </source>
</evidence>
<evidence type="ECO:0000256" key="13">
    <source>
        <dbReference type="ARBA" id="ARBA00023157"/>
    </source>
</evidence>
<accession>A0ABR8PZ33</accession>
<keyword evidence="10 17" id="KW-0560">Oxidoreductase</keyword>
<comment type="similarity">
    <text evidence="3 17">Belongs to the QueH family.</text>
</comment>
<feature type="disulfide bond" description="Redox-active" evidence="17">
    <location>
        <begin position="196"/>
        <end position="198"/>
    </location>
</feature>
<keyword evidence="7 17" id="KW-0819">tRNA processing</keyword>
<dbReference type="EC" id="1.17.99.6" evidence="4 17"/>
<evidence type="ECO:0000256" key="14">
    <source>
        <dbReference type="ARBA" id="ARBA00023284"/>
    </source>
</evidence>
<sequence>MDVNINYQKELDSLIKNLVKEEKVPRLLLHSCCAPCSSYVLEYLSNYFKITVFFYNPNIYPEEEYLRRVEEQKKFISSLNTKYDINFIIGKYDTESFYAISKGLEKVREGGERCFRCYELRLNEAAIVSKEKNYDYFTTTLTISPHKNAKKLNEIGELVAKKHGTNYLFSDFKKKNGYKRSIELSKEYGLYRQDYCGCVFSKNERMEQKNNNQE</sequence>
<evidence type="ECO:0000256" key="6">
    <source>
        <dbReference type="ARBA" id="ARBA00022485"/>
    </source>
</evidence>
<keyword evidence="9 17" id="KW-0671">Queuosine biosynthesis</keyword>
<evidence type="ECO:0000256" key="3">
    <source>
        <dbReference type="ARBA" id="ARBA00008207"/>
    </source>
</evidence>
<evidence type="ECO:0000256" key="5">
    <source>
        <dbReference type="ARBA" id="ARBA00016895"/>
    </source>
</evidence>
<evidence type="ECO:0000256" key="2">
    <source>
        <dbReference type="ARBA" id="ARBA00004691"/>
    </source>
</evidence>
<feature type="binding site" evidence="17">
    <location>
        <position position="32"/>
    </location>
    <ligand>
        <name>[4Fe-4S] cluster</name>
        <dbReference type="ChEBI" id="CHEBI:49883"/>
    </ligand>
</feature>
<evidence type="ECO:0000256" key="1">
    <source>
        <dbReference type="ARBA" id="ARBA00002268"/>
    </source>
</evidence>
<dbReference type="Pfam" id="PF02677">
    <property type="entry name" value="QueH"/>
    <property type="match status" value="1"/>
</dbReference>
<evidence type="ECO:0000256" key="9">
    <source>
        <dbReference type="ARBA" id="ARBA00022785"/>
    </source>
</evidence>
<keyword evidence="14 17" id="KW-0676">Redox-active center</keyword>
<evidence type="ECO:0000256" key="4">
    <source>
        <dbReference type="ARBA" id="ARBA00012622"/>
    </source>
</evidence>
<keyword evidence="11 17" id="KW-0408">Iron</keyword>
<dbReference type="PANTHER" id="PTHR36701">
    <property type="entry name" value="EPOXYQUEUOSINE REDUCTASE QUEH"/>
    <property type="match status" value="1"/>
</dbReference>
<feature type="binding site" evidence="17">
    <location>
        <position position="117"/>
    </location>
    <ligand>
        <name>[4Fe-4S] cluster</name>
        <dbReference type="ChEBI" id="CHEBI:49883"/>
    </ligand>
</feature>
<dbReference type="PANTHER" id="PTHR36701:SF1">
    <property type="entry name" value="EPOXYQUEUOSINE REDUCTASE QUEH"/>
    <property type="match status" value="1"/>
</dbReference>
<keyword evidence="13 17" id="KW-1015">Disulfide bond</keyword>
<evidence type="ECO:0000256" key="15">
    <source>
        <dbReference type="ARBA" id="ARBA00031446"/>
    </source>
</evidence>
<dbReference type="EMBL" id="JACSRA010000050">
    <property type="protein sequence ID" value="MBD7913429.1"/>
    <property type="molecule type" value="Genomic_DNA"/>
</dbReference>
<dbReference type="Proteomes" id="UP000627781">
    <property type="component" value="Unassembled WGS sequence"/>
</dbReference>
<evidence type="ECO:0000256" key="7">
    <source>
        <dbReference type="ARBA" id="ARBA00022694"/>
    </source>
</evidence>
<keyword evidence="12 17" id="KW-0411">Iron-sulfur</keyword>
<name>A0ABR8PZ33_9CLOT</name>